<keyword evidence="3" id="KW-0645">Protease</keyword>
<reference evidence="12 13" key="1">
    <citation type="journal article" date="2020" name="Cell">
        <title>Large-Scale Comparative Analyses of Tick Genomes Elucidate Their Genetic Diversity and Vector Capacities.</title>
        <authorList>
            <consortium name="Tick Genome and Microbiome Consortium (TIGMIC)"/>
            <person name="Jia N."/>
            <person name="Wang J."/>
            <person name="Shi W."/>
            <person name="Du L."/>
            <person name="Sun Y."/>
            <person name="Zhan W."/>
            <person name="Jiang J.F."/>
            <person name="Wang Q."/>
            <person name="Zhang B."/>
            <person name="Ji P."/>
            <person name="Bell-Sakyi L."/>
            <person name="Cui X.M."/>
            <person name="Yuan T.T."/>
            <person name="Jiang B.G."/>
            <person name="Yang W.F."/>
            <person name="Lam T.T."/>
            <person name="Chang Q.C."/>
            <person name="Ding S.J."/>
            <person name="Wang X.J."/>
            <person name="Zhu J.G."/>
            <person name="Ruan X.D."/>
            <person name="Zhao L."/>
            <person name="Wei J.T."/>
            <person name="Ye R.Z."/>
            <person name="Que T.C."/>
            <person name="Du C.H."/>
            <person name="Zhou Y.H."/>
            <person name="Cheng J.X."/>
            <person name="Dai P.F."/>
            <person name="Guo W.B."/>
            <person name="Han X.H."/>
            <person name="Huang E.J."/>
            <person name="Li L.F."/>
            <person name="Wei W."/>
            <person name="Gao Y.C."/>
            <person name="Liu J.Z."/>
            <person name="Shao H.Z."/>
            <person name="Wang X."/>
            <person name="Wang C.C."/>
            <person name="Yang T.C."/>
            <person name="Huo Q.B."/>
            <person name="Li W."/>
            <person name="Chen H.Y."/>
            <person name="Chen S.E."/>
            <person name="Zhou L.G."/>
            <person name="Ni X.B."/>
            <person name="Tian J.H."/>
            <person name="Sheng Y."/>
            <person name="Liu T."/>
            <person name="Pan Y.S."/>
            <person name="Xia L.Y."/>
            <person name="Li J."/>
            <person name="Zhao F."/>
            <person name="Cao W.C."/>
        </authorList>
    </citation>
    <scope>NUCLEOTIDE SEQUENCE [LARGE SCALE GENOMIC DNA]</scope>
    <source>
        <strain evidence="12">HaeL-2018</strain>
    </source>
</reference>
<dbReference type="InterPro" id="IPR018497">
    <property type="entry name" value="Peptidase_M13_C"/>
</dbReference>
<dbReference type="InterPro" id="IPR024079">
    <property type="entry name" value="MetalloPept_cat_dom_sf"/>
</dbReference>
<evidence type="ECO:0000256" key="3">
    <source>
        <dbReference type="ARBA" id="ARBA00022670"/>
    </source>
</evidence>
<dbReference type="Gene3D" id="3.40.390.10">
    <property type="entry name" value="Collagenase (Catalytic Domain)"/>
    <property type="match status" value="2"/>
</dbReference>
<feature type="region of interest" description="Disordered" evidence="8">
    <location>
        <begin position="294"/>
        <end position="320"/>
    </location>
</feature>
<protein>
    <recommendedName>
        <fullName evidence="14">Endothelin-converting enzyme 1</fullName>
    </recommendedName>
</protein>
<sequence>MPTKDGTAAEQRPARAVQGPRPRARARPFRLRPSALLLACAVVVSLLVLALLLGILPRPHRDDVHSRAKICAHDECFLESSLMGSAVDRTKDPCRDFYGYACGTWKPTTPGARSTLDDVRLRTMARAALLLDEQIGNDFVGHAATLYRSCLESVRTDKDQTAKLRRFLWERGLFWPQPAPTNVPTDPLAVLVDLSLNWRLDLWFHVAPEMVRTPFKNVLRVRIQPGIVNRDWVRFLWIMRDENEVKHVTYQKDAATLFTNGSTELMTKERMLTLAALELEIAVALGTGNLTTLPTTRSRKPSRYESCENGTSDDVRCPANDSQRSRWGAALSRHLGRQVDENTTMLFWNPHFADALANVLSTIADHHLIDILGWTVVQLMGWAAHPLLGFFRLGSEEDARQSMPVLCLGMTEMVLGEAVSATLLATHLPQRTRNQIDTILASVARTFSEMAKTPTSSLSMYSGEEGGAAHNVTVWLWPKTATRLQLERSYSAMPAPSASLSFLDNWLRLAPAAALLNKKAALAGGSPMGPFRFRPFSWKPRSGAGNDGVVLPMWLMFPPFFGPGLPAGLTLGGLGTLFATLLAEDVPPSVFNNFHRPGHTEAAHCSPKESSWGSRAIGIHAAWRALQEVSSFEQGGRLYGLEEMTEAQLFFLASCLQLCDAPLSRRNECNLALQQSDAFANAFGCAEGTAMNPKVKCMPW</sequence>
<evidence type="ECO:0000259" key="11">
    <source>
        <dbReference type="Pfam" id="PF05649"/>
    </source>
</evidence>
<evidence type="ECO:0000259" key="10">
    <source>
        <dbReference type="Pfam" id="PF01431"/>
    </source>
</evidence>
<comment type="cofactor">
    <cofactor evidence="1">
        <name>Zn(2+)</name>
        <dbReference type="ChEBI" id="CHEBI:29105"/>
    </cofactor>
</comment>
<dbReference type="Pfam" id="PF05649">
    <property type="entry name" value="Peptidase_M13_N"/>
    <property type="match status" value="1"/>
</dbReference>
<comment type="similarity">
    <text evidence="2">Belongs to the peptidase M13 family.</text>
</comment>
<evidence type="ECO:0000256" key="1">
    <source>
        <dbReference type="ARBA" id="ARBA00001947"/>
    </source>
</evidence>
<feature type="domain" description="Peptidase M13 N-terminal" evidence="11">
    <location>
        <begin position="93"/>
        <end position="450"/>
    </location>
</feature>
<dbReference type="EMBL" id="JABSTR010000010">
    <property type="protein sequence ID" value="KAH9379879.1"/>
    <property type="molecule type" value="Genomic_DNA"/>
</dbReference>
<evidence type="ECO:0008006" key="14">
    <source>
        <dbReference type="Google" id="ProtNLM"/>
    </source>
</evidence>
<evidence type="ECO:0000256" key="9">
    <source>
        <dbReference type="SAM" id="Phobius"/>
    </source>
</evidence>
<evidence type="ECO:0000256" key="7">
    <source>
        <dbReference type="ARBA" id="ARBA00023049"/>
    </source>
</evidence>
<dbReference type="PANTHER" id="PTHR11733">
    <property type="entry name" value="ZINC METALLOPROTEASE FAMILY M13 NEPRILYSIN-RELATED"/>
    <property type="match status" value="1"/>
</dbReference>
<dbReference type="GO" id="GO:0005886">
    <property type="term" value="C:plasma membrane"/>
    <property type="evidence" value="ECO:0007669"/>
    <property type="project" value="TreeGrafter"/>
</dbReference>
<evidence type="ECO:0000256" key="2">
    <source>
        <dbReference type="ARBA" id="ARBA00007357"/>
    </source>
</evidence>
<feature type="domain" description="Peptidase M13 C-terminal" evidence="10">
    <location>
        <begin position="617"/>
        <end position="697"/>
    </location>
</feature>
<keyword evidence="13" id="KW-1185">Reference proteome</keyword>
<proteinExistence type="inferred from homology"/>
<dbReference type="OMA" id="MMRASTS"/>
<dbReference type="InterPro" id="IPR008753">
    <property type="entry name" value="Peptidase_M13_N"/>
</dbReference>
<dbReference type="Gene3D" id="1.10.1380.10">
    <property type="entry name" value="Neutral endopeptidase , domain2"/>
    <property type="match status" value="1"/>
</dbReference>
<evidence type="ECO:0000256" key="5">
    <source>
        <dbReference type="ARBA" id="ARBA00022801"/>
    </source>
</evidence>
<keyword evidence="9" id="KW-0812">Transmembrane</keyword>
<dbReference type="PROSITE" id="PS51885">
    <property type="entry name" value="NEPRILYSIN"/>
    <property type="match status" value="1"/>
</dbReference>
<dbReference type="Proteomes" id="UP000821853">
    <property type="component" value="Chromosome 8"/>
</dbReference>
<dbReference type="GO" id="GO:0046872">
    <property type="term" value="F:metal ion binding"/>
    <property type="evidence" value="ECO:0007669"/>
    <property type="project" value="UniProtKB-KW"/>
</dbReference>
<dbReference type="Pfam" id="PF01431">
    <property type="entry name" value="Peptidase_M13"/>
    <property type="match status" value="1"/>
</dbReference>
<dbReference type="InterPro" id="IPR000718">
    <property type="entry name" value="Peptidase_M13"/>
</dbReference>
<keyword evidence="7" id="KW-0482">Metalloprotease</keyword>
<name>A0A9J6GZN1_HAELO</name>
<dbReference type="GO" id="GO:0004222">
    <property type="term" value="F:metalloendopeptidase activity"/>
    <property type="evidence" value="ECO:0007669"/>
    <property type="project" value="InterPro"/>
</dbReference>
<dbReference type="VEuPathDB" id="VectorBase:HLOH_057177"/>
<dbReference type="SUPFAM" id="SSF55486">
    <property type="entry name" value="Metalloproteases ('zincins'), catalytic domain"/>
    <property type="match status" value="1"/>
</dbReference>
<keyword evidence="5" id="KW-0378">Hydrolase</keyword>
<evidence type="ECO:0000313" key="12">
    <source>
        <dbReference type="EMBL" id="KAH9379879.1"/>
    </source>
</evidence>
<gene>
    <name evidence="12" type="ORF">HPB48_013783</name>
</gene>
<evidence type="ECO:0000256" key="8">
    <source>
        <dbReference type="SAM" id="MobiDB-lite"/>
    </source>
</evidence>
<comment type="caution">
    <text evidence="12">The sequence shown here is derived from an EMBL/GenBank/DDBJ whole genome shotgun (WGS) entry which is preliminary data.</text>
</comment>
<accession>A0A9J6GZN1</accession>
<keyword evidence="6" id="KW-0862">Zinc</keyword>
<dbReference type="OrthoDB" id="6490488at2759"/>
<keyword evidence="9" id="KW-1133">Transmembrane helix</keyword>
<dbReference type="InterPro" id="IPR042089">
    <property type="entry name" value="Peptidase_M13_dom_2"/>
</dbReference>
<evidence type="ECO:0000256" key="4">
    <source>
        <dbReference type="ARBA" id="ARBA00022723"/>
    </source>
</evidence>
<feature type="region of interest" description="Disordered" evidence="8">
    <location>
        <begin position="1"/>
        <end position="24"/>
    </location>
</feature>
<evidence type="ECO:0000313" key="13">
    <source>
        <dbReference type="Proteomes" id="UP000821853"/>
    </source>
</evidence>
<keyword evidence="4" id="KW-0479">Metal-binding</keyword>
<organism evidence="12 13">
    <name type="scientific">Haemaphysalis longicornis</name>
    <name type="common">Bush tick</name>
    <dbReference type="NCBI Taxonomy" id="44386"/>
    <lineage>
        <taxon>Eukaryota</taxon>
        <taxon>Metazoa</taxon>
        <taxon>Ecdysozoa</taxon>
        <taxon>Arthropoda</taxon>
        <taxon>Chelicerata</taxon>
        <taxon>Arachnida</taxon>
        <taxon>Acari</taxon>
        <taxon>Parasitiformes</taxon>
        <taxon>Ixodida</taxon>
        <taxon>Ixodoidea</taxon>
        <taxon>Ixodidae</taxon>
        <taxon>Haemaphysalinae</taxon>
        <taxon>Haemaphysalis</taxon>
    </lineage>
</organism>
<dbReference type="AlphaFoldDB" id="A0A9J6GZN1"/>
<dbReference type="GO" id="GO:0016485">
    <property type="term" value="P:protein processing"/>
    <property type="evidence" value="ECO:0007669"/>
    <property type="project" value="TreeGrafter"/>
</dbReference>
<evidence type="ECO:0000256" key="6">
    <source>
        <dbReference type="ARBA" id="ARBA00022833"/>
    </source>
</evidence>
<feature type="transmembrane region" description="Helical" evidence="9">
    <location>
        <begin position="35"/>
        <end position="56"/>
    </location>
</feature>
<dbReference type="PANTHER" id="PTHR11733:SF241">
    <property type="entry name" value="GH26575P-RELATED"/>
    <property type="match status" value="1"/>
</dbReference>
<keyword evidence="9" id="KW-0472">Membrane</keyword>